<dbReference type="Gene3D" id="3.40.33.10">
    <property type="entry name" value="CAP"/>
    <property type="match status" value="1"/>
</dbReference>
<keyword evidence="4" id="KW-1185">Reference proteome</keyword>
<sequence>MPMCAAAMMALGAIAAAAPTQASGDEGGAVLNEINATRAANGCGPVAPNPQLTASAARHANDMLRSGVQAHTGSDGSSVVQRVTDAGYTSFEDLGEIVFWANGPGGSPAAAVNWWMNSPGHRAVITDCGMTDAGFSAVRSGSMLTVAGDFAKR</sequence>
<dbReference type="EMBL" id="JAKZMO010000006">
    <property type="protein sequence ID" value="MDG5482896.1"/>
    <property type="molecule type" value="Genomic_DNA"/>
</dbReference>
<organism evidence="3 4">
    <name type="scientific">Mycolicibacterium gadium</name>
    <name type="common">Mycobacterium gadium</name>
    <dbReference type="NCBI Taxonomy" id="1794"/>
    <lineage>
        <taxon>Bacteria</taxon>
        <taxon>Bacillati</taxon>
        <taxon>Actinomycetota</taxon>
        <taxon>Actinomycetes</taxon>
        <taxon>Mycobacteriales</taxon>
        <taxon>Mycobacteriaceae</taxon>
        <taxon>Mycolicibacterium</taxon>
    </lineage>
</organism>
<reference evidence="3" key="1">
    <citation type="journal article" date="2023" name="Environ. Microbiol.">
        <title>The 2-methylpropene degradation pathway in Mycobacteriaceae family strains.</title>
        <authorList>
            <person name="Helbich S."/>
            <person name="Barrantes I."/>
            <person name="Dos Anjos Borges L.G."/>
            <person name="Pieper D.H."/>
            <person name="Vainshtein Y."/>
            <person name="Sohn K."/>
            <person name="Engesser K.H."/>
        </authorList>
    </citation>
    <scope>NUCLEOTIDE SEQUENCE</scope>
    <source>
        <strain evidence="3">IBE100</strain>
    </source>
</reference>
<dbReference type="PANTHER" id="PTHR31157">
    <property type="entry name" value="SCP DOMAIN-CONTAINING PROTEIN"/>
    <property type="match status" value="1"/>
</dbReference>
<dbReference type="Pfam" id="PF00188">
    <property type="entry name" value="CAP"/>
    <property type="match status" value="1"/>
</dbReference>
<feature type="signal peptide" evidence="1">
    <location>
        <begin position="1"/>
        <end position="22"/>
    </location>
</feature>
<accession>A0ABT6GNP7</accession>
<protein>
    <submittedName>
        <fullName evidence="3">CAP domain-containing protein</fullName>
    </submittedName>
</protein>
<comment type="caution">
    <text evidence="3">The sequence shown here is derived from an EMBL/GenBank/DDBJ whole genome shotgun (WGS) entry which is preliminary data.</text>
</comment>
<evidence type="ECO:0000313" key="4">
    <source>
        <dbReference type="Proteomes" id="UP001154266"/>
    </source>
</evidence>
<dbReference type="InterPro" id="IPR014044">
    <property type="entry name" value="CAP_dom"/>
</dbReference>
<dbReference type="CDD" id="cd05379">
    <property type="entry name" value="CAP_bacterial"/>
    <property type="match status" value="1"/>
</dbReference>
<dbReference type="InterPro" id="IPR035940">
    <property type="entry name" value="CAP_sf"/>
</dbReference>
<evidence type="ECO:0000256" key="1">
    <source>
        <dbReference type="SAM" id="SignalP"/>
    </source>
</evidence>
<gene>
    <name evidence="3" type="ORF">MNO81_08810</name>
</gene>
<evidence type="ECO:0000313" key="3">
    <source>
        <dbReference type="EMBL" id="MDG5482896.1"/>
    </source>
</evidence>
<dbReference type="Proteomes" id="UP001154266">
    <property type="component" value="Unassembled WGS sequence"/>
</dbReference>
<feature type="chain" id="PRO_5045604547" evidence="1">
    <location>
        <begin position="23"/>
        <end position="153"/>
    </location>
</feature>
<feature type="domain" description="SCP" evidence="2">
    <location>
        <begin position="31"/>
        <end position="142"/>
    </location>
</feature>
<evidence type="ECO:0000259" key="2">
    <source>
        <dbReference type="Pfam" id="PF00188"/>
    </source>
</evidence>
<proteinExistence type="predicted"/>
<name>A0ABT6GNP7_MYCGU</name>
<keyword evidence="1" id="KW-0732">Signal</keyword>
<dbReference type="RefSeq" id="WP_163687973.1">
    <property type="nucleotide sequence ID" value="NZ_AP022608.1"/>
</dbReference>
<dbReference type="SUPFAM" id="SSF55797">
    <property type="entry name" value="PR-1-like"/>
    <property type="match status" value="1"/>
</dbReference>
<dbReference type="PANTHER" id="PTHR31157:SF1">
    <property type="entry name" value="SCP DOMAIN-CONTAINING PROTEIN"/>
    <property type="match status" value="1"/>
</dbReference>